<dbReference type="Gramene" id="rna22959">
    <property type="protein sequence ID" value="RHN60618.1"/>
    <property type="gene ID" value="gene22959"/>
</dbReference>
<gene>
    <name evidence="1" type="ORF">MtrunA17_Chr4g0027801</name>
</gene>
<dbReference type="Gene3D" id="3.30.260.10">
    <property type="entry name" value="TCP-1-like chaperonin intermediate domain"/>
    <property type="match status" value="1"/>
</dbReference>
<comment type="caution">
    <text evidence="1">The sequence shown here is derived from an EMBL/GenBank/DDBJ whole genome shotgun (WGS) entry which is preliminary data.</text>
</comment>
<organism evidence="1">
    <name type="scientific">Medicago truncatula</name>
    <name type="common">Barrel medic</name>
    <name type="synonym">Medicago tribuloides</name>
    <dbReference type="NCBI Taxonomy" id="3880"/>
    <lineage>
        <taxon>Eukaryota</taxon>
        <taxon>Viridiplantae</taxon>
        <taxon>Streptophyta</taxon>
        <taxon>Embryophyta</taxon>
        <taxon>Tracheophyta</taxon>
        <taxon>Spermatophyta</taxon>
        <taxon>Magnoliopsida</taxon>
        <taxon>eudicotyledons</taxon>
        <taxon>Gunneridae</taxon>
        <taxon>Pentapetalae</taxon>
        <taxon>rosids</taxon>
        <taxon>fabids</taxon>
        <taxon>Fabales</taxon>
        <taxon>Fabaceae</taxon>
        <taxon>Papilionoideae</taxon>
        <taxon>50 kb inversion clade</taxon>
        <taxon>NPAAA clade</taxon>
        <taxon>Hologalegina</taxon>
        <taxon>IRL clade</taxon>
        <taxon>Trifolieae</taxon>
        <taxon>Medicago</taxon>
    </lineage>
</organism>
<dbReference type="Proteomes" id="UP000265566">
    <property type="component" value="Chromosome 4"/>
</dbReference>
<proteinExistence type="predicted"/>
<reference evidence="1" key="1">
    <citation type="journal article" date="2018" name="Nat. Plants">
        <title>Whole-genome landscape of Medicago truncatula symbiotic genes.</title>
        <authorList>
            <person name="Pecrix Y."/>
            <person name="Gamas P."/>
            <person name="Carrere S."/>
        </authorList>
    </citation>
    <scope>NUCLEOTIDE SEQUENCE</scope>
    <source>
        <tissue evidence="1">Leaves</tissue>
    </source>
</reference>
<sequence>MTNYFCVPSVQVIKSILRDVVADLSLHYLVKAKFLISGIRDMGKTTTVLVRGSNLLVLDEGERSLHDALCVEFINDKRGIQRLFVYEFGN</sequence>
<dbReference type="EMBL" id="PSQE01000004">
    <property type="protein sequence ID" value="RHN60618.1"/>
    <property type="molecule type" value="Genomic_DNA"/>
</dbReference>
<keyword evidence="1" id="KW-0378">Hydrolase</keyword>
<evidence type="ECO:0000313" key="1">
    <source>
        <dbReference type="EMBL" id="RHN60618.1"/>
    </source>
</evidence>
<dbReference type="GO" id="GO:0016787">
    <property type="term" value="F:hydrolase activity"/>
    <property type="evidence" value="ECO:0007669"/>
    <property type="project" value="UniProtKB-KW"/>
</dbReference>
<accession>A0A396I728</accession>
<dbReference type="InterPro" id="IPR027410">
    <property type="entry name" value="TCP-1-like_intermed_sf"/>
</dbReference>
<dbReference type="EC" id="3.6.4.9" evidence="1"/>
<dbReference type="SUPFAM" id="SSF54849">
    <property type="entry name" value="GroEL-intermediate domain like"/>
    <property type="match status" value="1"/>
</dbReference>
<protein>
    <submittedName>
        <fullName evidence="1">Putative chaperonin ATPase</fullName>
        <ecNumber evidence="1">3.6.4.9</ecNumber>
    </submittedName>
</protein>
<name>A0A396I728_MEDTR</name>
<dbReference type="AlphaFoldDB" id="A0A396I728"/>